<name>A0A9W8ND21_9PEZI</name>
<sequence>MLESNIGVPLVFHIGSSLRTSNATTVSAIRPCLAAFLDIILLISATVTAQQLKSSSVTHFIPSASSQLGPLSVAASCEFRLIAVACWFRSNRVGRHGLSGSYKHTGTLKTGVNFRGTVVERLNSKINRFIVAHERSISKTQLATYTLCPVGKALSSADEERHVVEKDSFAMISELQLRRWRIDSLLSECPGLFCLVSPPSLPSLTAAGQTQLVPILRRALHQCDRIADIAADESPVCAKWYRDMRDNKCTRPYTPTLPVNPETLNPLANSKARPKQIEYIRSLSLEDATGLFILTNLVGYGMMINHLSHFAMGFEGKTCAEECVLRHGTWFIWIWFRSGRLLPGYVLNMLLTGRAELRAWESGLVNGPDGLKMTLTARLRELHGGAIGAEFHQKVEKTVRKLILGEDDSDDDEGDNEDEDGDEAEESSTDGKTEAKATIDAS</sequence>
<evidence type="ECO:0000256" key="1">
    <source>
        <dbReference type="SAM" id="MobiDB-lite"/>
    </source>
</evidence>
<comment type="caution">
    <text evidence="2">The sequence shown here is derived from an EMBL/GenBank/DDBJ whole genome shotgun (WGS) entry which is preliminary data.</text>
</comment>
<reference evidence="2" key="1">
    <citation type="submission" date="2022-07" db="EMBL/GenBank/DDBJ databases">
        <title>Genome Sequence of Xylaria arbuscula.</title>
        <authorList>
            <person name="Buettner E."/>
        </authorList>
    </citation>
    <scope>NUCLEOTIDE SEQUENCE</scope>
    <source>
        <strain evidence="2">VT107</strain>
    </source>
</reference>
<dbReference type="EMBL" id="JANPWZ010001113">
    <property type="protein sequence ID" value="KAJ3568666.1"/>
    <property type="molecule type" value="Genomic_DNA"/>
</dbReference>
<evidence type="ECO:0000313" key="2">
    <source>
        <dbReference type="EMBL" id="KAJ3568666.1"/>
    </source>
</evidence>
<evidence type="ECO:0000313" key="3">
    <source>
        <dbReference type="Proteomes" id="UP001148614"/>
    </source>
</evidence>
<keyword evidence="3" id="KW-1185">Reference proteome</keyword>
<dbReference type="AlphaFoldDB" id="A0A9W8ND21"/>
<proteinExistence type="predicted"/>
<organism evidence="2 3">
    <name type="scientific">Xylaria arbuscula</name>
    <dbReference type="NCBI Taxonomy" id="114810"/>
    <lineage>
        <taxon>Eukaryota</taxon>
        <taxon>Fungi</taxon>
        <taxon>Dikarya</taxon>
        <taxon>Ascomycota</taxon>
        <taxon>Pezizomycotina</taxon>
        <taxon>Sordariomycetes</taxon>
        <taxon>Xylariomycetidae</taxon>
        <taxon>Xylariales</taxon>
        <taxon>Xylariaceae</taxon>
        <taxon>Xylaria</taxon>
    </lineage>
</organism>
<feature type="compositionally biased region" description="Acidic residues" evidence="1">
    <location>
        <begin position="405"/>
        <end position="428"/>
    </location>
</feature>
<accession>A0A9W8ND21</accession>
<protein>
    <submittedName>
        <fullName evidence="2">Uncharacterized protein</fullName>
    </submittedName>
</protein>
<dbReference type="VEuPathDB" id="FungiDB:F4678DRAFT_452240"/>
<gene>
    <name evidence="2" type="ORF">NPX13_g6341</name>
</gene>
<feature type="compositionally biased region" description="Basic and acidic residues" evidence="1">
    <location>
        <begin position="429"/>
        <end position="442"/>
    </location>
</feature>
<dbReference type="Proteomes" id="UP001148614">
    <property type="component" value="Unassembled WGS sequence"/>
</dbReference>
<feature type="region of interest" description="Disordered" evidence="1">
    <location>
        <begin position="403"/>
        <end position="442"/>
    </location>
</feature>